<dbReference type="Pfam" id="PF04397">
    <property type="entry name" value="LytTR"/>
    <property type="match status" value="1"/>
</dbReference>
<organism evidence="6 7">
    <name type="scientific">Neomoorella humiferrea</name>
    <dbReference type="NCBI Taxonomy" id="676965"/>
    <lineage>
        <taxon>Bacteria</taxon>
        <taxon>Bacillati</taxon>
        <taxon>Bacillota</taxon>
        <taxon>Clostridia</taxon>
        <taxon>Neomoorellales</taxon>
        <taxon>Neomoorellaceae</taxon>
        <taxon>Neomoorella</taxon>
    </lineage>
</organism>
<dbReference type="GO" id="GO:0000156">
    <property type="term" value="F:phosphorelay response regulator activity"/>
    <property type="evidence" value="ECO:0007669"/>
    <property type="project" value="InterPro"/>
</dbReference>
<evidence type="ECO:0000259" key="4">
    <source>
        <dbReference type="PROSITE" id="PS50110"/>
    </source>
</evidence>
<gene>
    <name evidence="6" type="primary">lytR_1</name>
    <name evidence="6" type="ORF">MOHU_13970</name>
</gene>
<reference evidence="6 7" key="1">
    <citation type="submission" date="2018-03" db="EMBL/GenBank/DDBJ databases">
        <title>Genome sequence of Moorella humiferrea DSM 23265.</title>
        <authorList>
            <person name="Poehlein A."/>
            <person name="Daniel R."/>
        </authorList>
    </citation>
    <scope>NUCLEOTIDE SEQUENCE [LARGE SCALE GENOMIC DNA]</scope>
    <source>
        <strain evidence="6 7">DSM 23265</strain>
    </source>
</reference>
<dbReference type="SMART" id="SM00850">
    <property type="entry name" value="LytTR"/>
    <property type="match status" value="1"/>
</dbReference>
<sequence>MRRLIKALIVDDEEPARQELRYYLEQDADFTVIGEAAGGGEALELTSALRPDVVFLDIELWDLDGVEVARLLLKQAAPPLIIFATAYDDYAVQAFELNAVDYLLKPFNAERMATTLDRIRHLIQQQVAPPLAGLLAQLAAHRKTAKIAAWREERLLVVDPEEIIYAEAQGHHVLLKTHQGILRFPGTLQELEDKLDRRFLRVHRSFIVNLDHVREVAPYFHGTYRLLLKDEEKTEIPIGRTYLKDVRSVLGF</sequence>
<dbReference type="EMBL" id="PVXM01000028">
    <property type="protein sequence ID" value="PRR72468.1"/>
    <property type="molecule type" value="Genomic_DNA"/>
</dbReference>
<dbReference type="PANTHER" id="PTHR37299">
    <property type="entry name" value="TRANSCRIPTIONAL REGULATOR-RELATED"/>
    <property type="match status" value="1"/>
</dbReference>
<feature type="modified residue" description="4-aspartylphosphate" evidence="3">
    <location>
        <position position="57"/>
    </location>
</feature>
<name>A0A2T0ARI8_9FIRM</name>
<evidence type="ECO:0000313" key="7">
    <source>
        <dbReference type="Proteomes" id="UP000238415"/>
    </source>
</evidence>
<dbReference type="InterPro" id="IPR007492">
    <property type="entry name" value="LytTR_DNA-bd_dom"/>
</dbReference>
<dbReference type="SMART" id="SM00448">
    <property type="entry name" value="REC"/>
    <property type="match status" value="1"/>
</dbReference>
<dbReference type="PANTHER" id="PTHR37299:SF1">
    <property type="entry name" value="STAGE 0 SPORULATION PROTEIN A HOMOLOG"/>
    <property type="match status" value="1"/>
</dbReference>
<keyword evidence="7" id="KW-1185">Reference proteome</keyword>
<accession>A0A2T0ARI8</accession>
<dbReference type="SUPFAM" id="SSF52172">
    <property type="entry name" value="CheY-like"/>
    <property type="match status" value="1"/>
</dbReference>
<dbReference type="AlphaFoldDB" id="A0A2T0ARI8"/>
<evidence type="ECO:0000313" key="6">
    <source>
        <dbReference type="EMBL" id="PRR72468.1"/>
    </source>
</evidence>
<evidence type="ECO:0000256" key="2">
    <source>
        <dbReference type="ARBA" id="ARBA00024867"/>
    </source>
</evidence>
<dbReference type="GO" id="GO:0003677">
    <property type="term" value="F:DNA binding"/>
    <property type="evidence" value="ECO:0007669"/>
    <property type="project" value="InterPro"/>
</dbReference>
<dbReference type="Gene3D" id="3.40.50.2300">
    <property type="match status" value="1"/>
</dbReference>
<dbReference type="RefSeq" id="WP_106005366.1">
    <property type="nucleotide sequence ID" value="NZ_CP136419.1"/>
</dbReference>
<comment type="caution">
    <text evidence="6">The sequence shown here is derived from an EMBL/GenBank/DDBJ whole genome shotgun (WGS) entry which is preliminary data.</text>
</comment>
<dbReference type="InterPro" id="IPR011006">
    <property type="entry name" value="CheY-like_superfamily"/>
</dbReference>
<keyword evidence="3" id="KW-0597">Phosphoprotein</keyword>
<evidence type="ECO:0000256" key="1">
    <source>
        <dbReference type="ARBA" id="ARBA00018672"/>
    </source>
</evidence>
<dbReference type="Gene3D" id="2.20.25.10">
    <property type="match status" value="1"/>
</dbReference>
<dbReference type="Gene3D" id="2.40.50.40">
    <property type="match status" value="1"/>
</dbReference>
<dbReference type="Pfam" id="PF00072">
    <property type="entry name" value="Response_reg"/>
    <property type="match status" value="1"/>
</dbReference>
<dbReference type="PROSITE" id="PS50110">
    <property type="entry name" value="RESPONSE_REGULATORY"/>
    <property type="match status" value="1"/>
</dbReference>
<comment type="function">
    <text evidence="2">May play the central regulatory role in sporulation. It may be an element of the effector pathway responsible for the activation of sporulation genes in response to nutritional stress. Spo0A may act in concert with spo0H (a sigma factor) to control the expression of some genes that are critical to the sporulation process.</text>
</comment>
<evidence type="ECO:0000256" key="3">
    <source>
        <dbReference type="PROSITE-ProRule" id="PRU00169"/>
    </source>
</evidence>
<protein>
    <recommendedName>
        <fullName evidence="1">Stage 0 sporulation protein A homolog</fullName>
    </recommendedName>
</protein>
<evidence type="ECO:0000259" key="5">
    <source>
        <dbReference type="PROSITE" id="PS50930"/>
    </source>
</evidence>
<dbReference type="InterPro" id="IPR046947">
    <property type="entry name" value="LytR-like"/>
</dbReference>
<feature type="domain" description="HTH LytTR-type" evidence="5">
    <location>
        <begin position="147"/>
        <end position="252"/>
    </location>
</feature>
<dbReference type="PROSITE" id="PS50930">
    <property type="entry name" value="HTH_LYTTR"/>
    <property type="match status" value="1"/>
</dbReference>
<feature type="domain" description="Response regulatory" evidence="4">
    <location>
        <begin position="6"/>
        <end position="120"/>
    </location>
</feature>
<proteinExistence type="predicted"/>
<dbReference type="InterPro" id="IPR001789">
    <property type="entry name" value="Sig_transdc_resp-reg_receiver"/>
</dbReference>
<dbReference type="Proteomes" id="UP000238415">
    <property type="component" value="Unassembled WGS sequence"/>
</dbReference>
<dbReference type="CDD" id="cd17532">
    <property type="entry name" value="REC_LytTR_AlgR-like"/>
    <property type="match status" value="1"/>
</dbReference>
<dbReference type="OrthoDB" id="9809318at2"/>